<evidence type="ECO:0000313" key="2">
    <source>
        <dbReference type="EMBL" id="QDT07771.1"/>
    </source>
</evidence>
<keyword evidence="1" id="KW-0472">Membrane</keyword>
<feature type="transmembrane region" description="Helical" evidence="1">
    <location>
        <begin position="50"/>
        <end position="71"/>
    </location>
</feature>
<keyword evidence="3" id="KW-1185">Reference proteome</keyword>
<name>A0A517NKX3_9BACT</name>
<sequence length="103" mass="11557">MAIASLSLRFNSMRNLTDPRMIWLKGGLFAALGTLASGLLIARLPDLRVAMLLAIAIWSFCRAYYFAFYVIEHYVDPHYRFSGLLHFARYAIFGAPPDGPNDG</sequence>
<dbReference type="Proteomes" id="UP000318538">
    <property type="component" value="Chromosome"/>
</dbReference>
<evidence type="ECO:0000313" key="3">
    <source>
        <dbReference type="Proteomes" id="UP000318538"/>
    </source>
</evidence>
<keyword evidence="1" id="KW-0812">Transmembrane</keyword>
<keyword evidence="1" id="KW-1133">Transmembrane helix</keyword>
<feature type="transmembrane region" description="Helical" evidence="1">
    <location>
        <begin position="21"/>
        <end position="44"/>
    </location>
</feature>
<dbReference type="EMBL" id="CP036525">
    <property type="protein sequence ID" value="QDT07771.1"/>
    <property type="molecule type" value="Genomic_DNA"/>
</dbReference>
<gene>
    <name evidence="2" type="ORF">K227x_61990</name>
</gene>
<reference evidence="2 3" key="1">
    <citation type="submission" date="2019-02" db="EMBL/GenBank/DDBJ databases">
        <title>Deep-cultivation of Planctomycetes and their phenomic and genomic characterization uncovers novel biology.</title>
        <authorList>
            <person name="Wiegand S."/>
            <person name="Jogler M."/>
            <person name="Boedeker C."/>
            <person name="Pinto D."/>
            <person name="Vollmers J."/>
            <person name="Rivas-Marin E."/>
            <person name="Kohn T."/>
            <person name="Peeters S.H."/>
            <person name="Heuer A."/>
            <person name="Rast P."/>
            <person name="Oberbeckmann S."/>
            <person name="Bunk B."/>
            <person name="Jeske O."/>
            <person name="Meyerdierks A."/>
            <person name="Storesund J.E."/>
            <person name="Kallscheuer N."/>
            <person name="Luecker S."/>
            <person name="Lage O.M."/>
            <person name="Pohl T."/>
            <person name="Merkel B.J."/>
            <person name="Hornburger P."/>
            <person name="Mueller R.-W."/>
            <person name="Bruemmer F."/>
            <person name="Labrenz M."/>
            <person name="Spormann A.M."/>
            <person name="Op den Camp H."/>
            <person name="Overmann J."/>
            <person name="Amann R."/>
            <person name="Jetten M.S.M."/>
            <person name="Mascher T."/>
            <person name="Medema M.H."/>
            <person name="Devos D.P."/>
            <person name="Kaster A.-K."/>
            <person name="Ovreas L."/>
            <person name="Rohde M."/>
            <person name="Galperin M.Y."/>
            <person name="Jogler C."/>
        </authorList>
    </citation>
    <scope>NUCLEOTIDE SEQUENCE [LARGE SCALE GENOMIC DNA]</scope>
    <source>
        <strain evidence="2 3">K22_7</strain>
    </source>
</reference>
<dbReference type="AlphaFoldDB" id="A0A517NKX3"/>
<proteinExistence type="predicted"/>
<evidence type="ECO:0000256" key="1">
    <source>
        <dbReference type="SAM" id="Phobius"/>
    </source>
</evidence>
<organism evidence="2 3">
    <name type="scientific">Rubripirellula lacrimiformis</name>
    <dbReference type="NCBI Taxonomy" id="1930273"/>
    <lineage>
        <taxon>Bacteria</taxon>
        <taxon>Pseudomonadati</taxon>
        <taxon>Planctomycetota</taxon>
        <taxon>Planctomycetia</taxon>
        <taxon>Pirellulales</taxon>
        <taxon>Pirellulaceae</taxon>
        <taxon>Rubripirellula</taxon>
    </lineage>
</organism>
<accession>A0A517NKX3</accession>
<protein>
    <submittedName>
        <fullName evidence="2">Uncharacterized protein</fullName>
    </submittedName>
</protein>
<dbReference type="KEGG" id="rlc:K227x_61990"/>